<dbReference type="EMBL" id="CAJDYZ010003357">
    <property type="protein sequence ID" value="CAD1470027.1"/>
    <property type="molecule type" value="Genomic_DNA"/>
</dbReference>
<proteinExistence type="predicted"/>
<dbReference type="Proteomes" id="UP000752696">
    <property type="component" value="Unassembled WGS sequence"/>
</dbReference>
<organism evidence="1 2">
    <name type="scientific">Heterotrigona itama</name>
    <dbReference type="NCBI Taxonomy" id="395501"/>
    <lineage>
        <taxon>Eukaryota</taxon>
        <taxon>Metazoa</taxon>
        <taxon>Ecdysozoa</taxon>
        <taxon>Arthropoda</taxon>
        <taxon>Hexapoda</taxon>
        <taxon>Insecta</taxon>
        <taxon>Pterygota</taxon>
        <taxon>Neoptera</taxon>
        <taxon>Endopterygota</taxon>
        <taxon>Hymenoptera</taxon>
        <taxon>Apocrita</taxon>
        <taxon>Aculeata</taxon>
        <taxon>Apoidea</taxon>
        <taxon>Anthophila</taxon>
        <taxon>Apidae</taxon>
        <taxon>Heterotrigona</taxon>
    </lineage>
</organism>
<name>A0A6V7GW82_9HYME</name>
<feature type="non-terminal residue" evidence="1">
    <location>
        <position position="1"/>
    </location>
</feature>
<reference evidence="1" key="1">
    <citation type="submission" date="2020-07" db="EMBL/GenBank/DDBJ databases">
        <authorList>
            <person name="Nazaruddin N."/>
        </authorList>
    </citation>
    <scope>NUCLEOTIDE SEQUENCE</scope>
</reference>
<sequence>SKQQVCTSDIFFEKDGRQEVNVFCILLLLSISEVKHYSTEF</sequence>
<keyword evidence="2" id="KW-1185">Reference proteome</keyword>
<feature type="non-terminal residue" evidence="1">
    <location>
        <position position="41"/>
    </location>
</feature>
<dbReference type="AlphaFoldDB" id="A0A6V7GW82"/>
<comment type="caution">
    <text evidence="1">The sequence shown here is derived from an EMBL/GenBank/DDBJ whole genome shotgun (WGS) entry which is preliminary data.</text>
</comment>
<protein>
    <submittedName>
        <fullName evidence="1">Uncharacterized protein</fullName>
    </submittedName>
</protein>
<accession>A0A6V7GW82</accession>
<evidence type="ECO:0000313" key="1">
    <source>
        <dbReference type="EMBL" id="CAD1470027.1"/>
    </source>
</evidence>
<evidence type="ECO:0000313" key="2">
    <source>
        <dbReference type="Proteomes" id="UP000752696"/>
    </source>
</evidence>
<gene>
    <name evidence="1" type="ORF">MHI_LOCUS174990</name>
</gene>